<evidence type="ECO:0000313" key="2">
    <source>
        <dbReference type="Proteomes" id="UP001627154"/>
    </source>
</evidence>
<accession>A0ABD2W9Z0</accession>
<reference evidence="1 2" key="1">
    <citation type="journal article" date="2024" name="bioRxiv">
        <title>A reference genome for Trichogramma kaykai: A tiny desert-dwelling parasitoid wasp with competing sex-ratio distorters.</title>
        <authorList>
            <person name="Culotta J."/>
            <person name="Lindsey A.R."/>
        </authorList>
    </citation>
    <scope>NUCLEOTIDE SEQUENCE [LARGE SCALE GENOMIC DNA]</scope>
    <source>
        <strain evidence="1 2">KSX58</strain>
    </source>
</reference>
<keyword evidence="2" id="KW-1185">Reference proteome</keyword>
<evidence type="ECO:0000313" key="1">
    <source>
        <dbReference type="EMBL" id="KAL3389691.1"/>
    </source>
</evidence>
<dbReference type="EMBL" id="JBJJXI010000122">
    <property type="protein sequence ID" value="KAL3389691.1"/>
    <property type="molecule type" value="Genomic_DNA"/>
</dbReference>
<proteinExistence type="predicted"/>
<dbReference type="Proteomes" id="UP001627154">
    <property type="component" value="Unassembled WGS sequence"/>
</dbReference>
<gene>
    <name evidence="1" type="ORF">TKK_015059</name>
</gene>
<name>A0ABD2W9Z0_9HYME</name>
<protein>
    <submittedName>
        <fullName evidence="1">Uncharacterized protein</fullName>
    </submittedName>
</protein>
<comment type="caution">
    <text evidence="1">The sequence shown here is derived from an EMBL/GenBank/DDBJ whole genome shotgun (WGS) entry which is preliminary data.</text>
</comment>
<organism evidence="1 2">
    <name type="scientific">Trichogramma kaykai</name>
    <dbReference type="NCBI Taxonomy" id="54128"/>
    <lineage>
        <taxon>Eukaryota</taxon>
        <taxon>Metazoa</taxon>
        <taxon>Ecdysozoa</taxon>
        <taxon>Arthropoda</taxon>
        <taxon>Hexapoda</taxon>
        <taxon>Insecta</taxon>
        <taxon>Pterygota</taxon>
        <taxon>Neoptera</taxon>
        <taxon>Endopterygota</taxon>
        <taxon>Hymenoptera</taxon>
        <taxon>Apocrita</taxon>
        <taxon>Proctotrupomorpha</taxon>
        <taxon>Chalcidoidea</taxon>
        <taxon>Trichogrammatidae</taxon>
        <taxon>Trichogramma</taxon>
    </lineage>
</organism>
<dbReference type="AlphaFoldDB" id="A0ABD2W9Z0"/>
<sequence>MYNNTEHTVTKFTPRYLLEGKQLEILPPELEPIFSGENLEKDREIAFLNTIKSHNSNKERFDKNRKILELKVGDQVYVENGNKLNRKKLEELRIGPYKVLKRISKSIYEIDTGHKKPESNKFHITKLSPVAGVN</sequence>